<dbReference type="RefSeq" id="WP_126305924.1">
    <property type="nucleotide sequence ID" value="NZ_AP018449.1"/>
</dbReference>
<protein>
    <recommendedName>
        <fullName evidence="3">HTH merR-type domain-containing protein</fullName>
    </recommendedName>
</protein>
<dbReference type="GO" id="GO:0006355">
    <property type="term" value="P:regulation of DNA-templated transcription"/>
    <property type="evidence" value="ECO:0007669"/>
    <property type="project" value="InterPro"/>
</dbReference>
<dbReference type="Gene3D" id="1.10.1660.10">
    <property type="match status" value="1"/>
</dbReference>
<dbReference type="InterPro" id="IPR000551">
    <property type="entry name" value="MerR-type_HTH_dom"/>
</dbReference>
<keyword evidence="1" id="KW-0175">Coiled coil</keyword>
<feature type="region of interest" description="Disordered" evidence="2">
    <location>
        <begin position="82"/>
        <end position="102"/>
    </location>
</feature>
<accession>A0A348AF62</accession>
<feature type="domain" description="HTH merR-type" evidence="3">
    <location>
        <begin position="6"/>
        <end position="71"/>
    </location>
</feature>
<dbReference type="SUPFAM" id="SSF46955">
    <property type="entry name" value="Putative DNA-binding domain"/>
    <property type="match status" value="1"/>
</dbReference>
<dbReference type="Pfam" id="PF13411">
    <property type="entry name" value="MerR_1"/>
    <property type="match status" value="1"/>
</dbReference>
<dbReference type="InterPro" id="IPR009061">
    <property type="entry name" value="DNA-bd_dom_put_sf"/>
</dbReference>
<reference evidence="4 5" key="1">
    <citation type="journal article" date="2018" name="Int. J. Syst. Evol. Microbiol.">
        <title>Methylomusa anaerophila gen. nov., sp. nov., an anaerobic methanol-utilizing bacterium isolated from a microbial fuel cell.</title>
        <authorList>
            <person name="Amano N."/>
            <person name="Yamamuro A."/>
            <person name="Miyahara M."/>
            <person name="Kouzuma A."/>
            <person name="Abe T."/>
            <person name="Watanabe K."/>
        </authorList>
    </citation>
    <scope>NUCLEOTIDE SEQUENCE [LARGE SCALE GENOMIC DNA]</scope>
    <source>
        <strain evidence="4 5">MMFC1</strain>
    </source>
</reference>
<feature type="coiled-coil region" evidence="1">
    <location>
        <begin position="141"/>
        <end position="168"/>
    </location>
</feature>
<dbReference type="GO" id="GO:0003677">
    <property type="term" value="F:DNA binding"/>
    <property type="evidence" value="ECO:0007669"/>
    <property type="project" value="InterPro"/>
</dbReference>
<keyword evidence="5" id="KW-1185">Reference proteome</keyword>
<sequence length="201" mass="23166">MVDLLSIKEISQKLGIPQSTLRYYRDIFMDYLPSSGEGKKKRFFPEAIDVFAAIAKGMQQNKNAEEIAAELDTKFARFIEVNSNTDAEQTQDDGATYPQNDEMNEPHALASILPQDNATILAVVAKQNQAMQQIAATVSMINAQQEELHTLKDEISKWEERFENQLTEHYQLVDNRLRQIMEAKRSGSIWQRWFGKIYFTR</sequence>
<evidence type="ECO:0000256" key="2">
    <source>
        <dbReference type="SAM" id="MobiDB-lite"/>
    </source>
</evidence>
<dbReference type="KEGG" id="mana:MAMMFC1_00343"/>
<dbReference type="EMBL" id="AP018449">
    <property type="protein sequence ID" value="BBB89710.1"/>
    <property type="molecule type" value="Genomic_DNA"/>
</dbReference>
<gene>
    <name evidence="4" type="ORF">MAMMFC1_00343</name>
</gene>
<name>A0A348AF62_9FIRM</name>
<evidence type="ECO:0000259" key="3">
    <source>
        <dbReference type="Pfam" id="PF13411"/>
    </source>
</evidence>
<evidence type="ECO:0000256" key="1">
    <source>
        <dbReference type="SAM" id="Coils"/>
    </source>
</evidence>
<dbReference type="OrthoDB" id="5447718at2"/>
<evidence type="ECO:0000313" key="4">
    <source>
        <dbReference type="EMBL" id="BBB89710.1"/>
    </source>
</evidence>
<organism evidence="4 5">
    <name type="scientific">Methylomusa anaerophila</name>
    <dbReference type="NCBI Taxonomy" id="1930071"/>
    <lineage>
        <taxon>Bacteria</taxon>
        <taxon>Bacillati</taxon>
        <taxon>Bacillota</taxon>
        <taxon>Negativicutes</taxon>
        <taxon>Selenomonadales</taxon>
        <taxon>Sporomusaceae</taxon>
        <taxon>Methylomusa</taxon>
    </lineage>
</organism>
<dbReference type="Proteomes" id="UP000276437">
    <property type="component" value="Chromosome"/>
</dbReference>
<evidence type="ECO:0000313" key="5">
    <source>
        <dbReference type="Proteomes" id="UP000276437"/>
    </source>
</evidence>
<proteinExistence type="predicted"/>
<dbReference type="AlphaFoldDB" id="A0A348AF62"/>